<sequence>MTRSRQMDSQQMQTNSTSPAIPAKIIINNPGSKTRIFHGSGWFSLCL</sequence>
<proteinExistence type="predicted"/>
<evidence type="ECO:0000313" key="2">
    <source>
        <dbReference type="EMBL" id="JAH53758.1"/>
    </source>
</evidence>
<accession>A0A0E9TM12</accession>
<protein>
    <submittedName>
        <fullName evidence="2">Uncharacterized protein</fullName>
    </submittedName>
</protein>
<feature type="region of interest" description="Disordered" evidence="1">
    <location>
        <begin position="1"/>
        <end position="23"/>
    </location>
</feature>
<reference evidence="2" key="1">
    <citation type="submission" date="2014-11" db="EMBL/GenBank/DDBJ databases">
        <authorList>
            <person name="Amaro Gonzalez C."/>
        </authorList>
    </citation>
    <scope>NUCLEOTIDE SEQUENCE</scope>
</reference>
<reference evidence="2" key="2">
    <citation type="journal article" date="2015" name="Fish Shellfish Immunol.">
        <title>Early steps in the European eel (Anguilla anguilla)-Vibrio vulnificus interaction in the gills: Role of the RtxA13 toxin.</title>
        <authorList>
            <person name="Callol A."/>
            <person name="Pajuelo D."/>
            <person name="Ebbesson L."/>
            <person name="Teles M."/>
            <person name="MacKenzie S."/>
            <person name="Amaro C."/>
        </authorList>
    </citation>
    <scope>NUCLEOTIDE SEQUENCE</scope>
</reference>
<name>A0A0E9TM12_ANGAN</name>
<evidence type="ECO:0000256" key="1">
    <source>
        <dbReference type="SAM" id="MobiDB-lite"/>
    </source>
</evidence>
<dbReference type="EMBL" id="GBXM01054819">
    <property type="protein sequence ID" value="JAH53758.1"/>
    <property type="molecule type" value="Transcribed_RNA"/>
</dbReference>
<feature type="compositionally biased region" description="Polar residues" evidence="1">
    <location>
        <begin position="1"/>
        <end position="18"/>
    </location>
</feature>
<dbReference type="AlphaFoldDB" id="A0A0E9TM12"/>
<organism evidence="2">
    <name type="scientific">Anguilla anguilla</name>
    <name type="common">European freshwater eel</name>
    <name type="synonym">Muraena anguilla</name>
    <dbReference type="NCBI Taxonomy" id="7936"/>
    <lineage>
        <taxon>Eukaryota</taxon>
        <taxon>Metazoa</taxon>
        <taxon>Chordata</taxon>
        <taxon>Craniata</taxon>
        <taxon>Vertebrata</taxon>
        <taxon>Euteleostomi</taxon>
        <taxon>Actinopterygii</taxon>
        <taxon>Neopterygii</taxon>
        <taxon>Teleostei</taxon>
        <taxon>Anguilliformes</taxon>
        <taxon>Anguillidae</taxon>
        <taxon>Anguilla</taxon>
    </lineage>
</organism>